<gene>
    <name evidence="2" type="ORF">AB3N04_14465</name>
</gene>
<organism evidence="2">
    <name type="scientific">Alkalihalophilus sp. As8PL</name>
    <dbReference type="NCBI Taxonomy" id="3237103"/>
    <lineage>
        <taxon>Bacteria</taxon>
        <taxon>Bacillati</taxon>
        <taxon>Bacillota</taxon>
        <taxon>Bacilli</taxon>
        <taxon>Bacillales</taxon>
        <taxon>Bacillaceae</taxon>
        <taxon>Alkalihalophilus</taxon>
    </lineage>
</organism>
<feature type="transmembrane region" description="Helical" evidence="1">
    <location>
        <begin position="70"/>
        <end position="88"/>
    </location>
</feature>
<keyword evidence="1" id="KW-1133">Transmembrane helix</keyword>
<keyword evidence="1" id="KW-0472">Membrane</keyword>
<dbReference type="AlphaFoldDB" id="A0AB39BQ29"/>
<feature type="transmembrane region" description="Helical" evidence="1">
    <location>
        <begin position="36"/>
        <end position="58"/>
    </location>
</feature>
<accession>A0AB39BQ29</accession>
<name>A0AB39BQ29_9BACI</name>
<protein>
    <submittedName>
        <fullName evidence="2">Uncharacterized protein</fullName>
    </submittedName>
</protein>
<dbReference type="RefSeq" id="WP_368503413.1">
    <property type="nucleotide sequence ID" value="NZ_CP162551.1"/>
</dbReference>
<proteinExistence type="predicted"/>
<sequence>MIKRKLQVASLTIFLVVLIGSSYITSWEQFNGFFEAWYFVSLFAILGILFYLLPVSILAEMLTRHMTNSIIRGFVSLFIHVGLVALFGLWDSSLGYVAVFAALAFFIVDELTRGFVEIILFKKLVLILAILGATSTISLMIIGFLSVH</sequence>
<keyword evidence="1" id="KW-0812">Transmembrane</keyword>
<evidence type="ECO:0000313" key="2">
    <source>
        <dbReference type="EMBL" id="XDI35897.1"/>
    </source>
</evidence>
<feature type="transmembrane region" description="Helical" evidence="1">
    <location>
        <begin position="124"/>
        <end position="147"/>
    </location>
</feature>
<evidence type="ECO:0000256" key="1">
    <source>
        <dbReference type="SAM" id="Phobius"/>
    </source>
</evidence>
<feature type="transmembrane region" description="Helical" evidence="1">
    <location>
        <begin position="94"/>
        <end position="112"/>
    </location>
</feature>
<dbReference type="EMBL" id="CP162551">
    <property type="protein sequence ID" value="XDI35897.1"/>
    <property type="molecule type" value="Genomic_DNA"/>
</dbReference>
<reference evidence="2" key="1">
    <citation type="submission" date="2024-07" db="EMBL/GenBank/DDBJ databases">
        <title>Identification and characteristics of an arsenic-resistant bacterial isolate, which belongs to a novel species.</title>
        <authorList>
            <person name="Juszczyk A."/>
            <person name="Kowalczyk A."/>
            <person name="Was K."/>
            <person name="Kosowicz W."/>
            <person name="Budzyn A."/>
            <person name="Latowski D."/>
        </authorList>
    </citation>
    <scope>NUCLEOTIDE SEQUENCE</scope>
    <source>
        <strain evidence="2">As8PL</strain>
    </source>
</reference>